<feature type="transmembrane region" description="Helical" evidence="7">
    <location>
        <begin position="393"/>
        <end position="413"/>
    </location>
</feature>
<evidence type="ECO:0000256" key="6">
    <source>
        <dbReference type="SAM" id="MobiDB-lite"/>
    </source>
</evidence>
<dbReference type="HOGENOM" id="CLU_001265_0_1_1"/>
<feature type="transmembrane region" description="Helical" evidence="7">
    <location>
        <begin position="158"/>
        <end position="180"/>
    </location>
</feature>
<organism evidence="9 10">
    <name type="scientific">Exophiala mesophila</name>
    <name type="common">Black yeast-like fungus</name>
    <dbReference type="NCBI Taxonomy" id="212818"/>
    <lineage>
        <taxon>Eukaryota</taxon>
        <taxon>Fungi</taxon>
        <taxon>Dikarya</taxon>
        <taxon>Ascomycota</taxon>
        <taxon>Pezizomycotina</taxon>
        <taxon>Eurotiomycetes</taxon>
        <taxon>Chaetothyriomycetidae</taxon>
        <taxon>Chaetothyriales</taxon>
        <taxon>Herpotrichiellaceae</taxon>
        <taxon>Exophiala</taxon>
    </lineage>
</organism>
<name>A0A0D1XUH6_EXOME</name>
<feature type="transmembrane region" description="Helical" evidence="7">
    <location>
        <begin position="192"/>
        <end position="213"/>
    </location>
</feature>
<feature type="transmembrane region" description="Helical" evidence="7">
    <location>
        <begin position="65"/>
        <end position="83"/>
    </location>
</feature>
<dbReference type="PANTHER" id="PTHR43791">
    <property type="entry name" value="PERMEASE-RELATED"/>
    <property type="match status" value="1"/>
</dbReference>
<dbReference type="OrthoDB" id="3639251at2759"/>
<evidence type="ECO:0000256" key="5">
    <source>
        <dbReference type="ARBA" id="ARBA00023136"/>
    </source>
</evidence>
<dbReference type="SUPFAM" id="SSF103473">
    <property type="entry name" value="MFS general substrate transporter"/>
    <property type="match status" value="1"/>
</dbReference>
<keyword evidence="4 7" id="KW-1133">Transmembrane helix</keyword>
<evidence type="ECO:0000256" key="4">
    <source>
        <dbReference type="ARBA" id="ARBA00022989"/>
    </source>
</evidence>
<comment type="subcellular location">
    <subcellularLocation>
        <location evidence="1">Membrane</location>
        <topology evidence="1">Multi-pass membrane protein</topology>
    </subcellularLocation>
</comment>
<dbReference type="InterPro" id="IPR036259">
    <property type="entry name" value="MFS_trans_sf"/>
</dbReference>
<evidence type="ECO:0000256" key="2">
    <source>
        <dbReference type="ARBA" id="ARBA00022448"/>
    </source>
</evidence>
<dbReference type="EMBL" id="KN847523">
    <property type="protein sequence ID" value="KIV91861.1"/>
    <property type="molecule type" value="Genomic_DNA"/>
</dbReference>
<evidence type="ECO:0000256" key="7">
    <source>
        <dbReference type="SAM" id="Phobius"/>
    </source>
</evidence>
<protein>
    <recommendedName>
        <fullName evidence="8">Major facilitator superfamily (MFS) profile domain-containing protein</fullName>
    </recommendedName>
</protein>
<feature type="region of interest" description="Disordered" evidence="6">
    <location>
        <begin position="1"/>
        <end position="45"/>
    </location>
</feature>
<keyword evidence="3 7" id="KW-0812">Transmembrane</keyword>
<dbReference type="GO" id="GO:0022857">
    <property type="term" value="F:transmembrane transporter activity"/>
    <property type="evidence" value="ECO:0007669"/>
    <property type="project" value="InterPro"/>
</dbReference>
<feature type="transmembrane region" description="Helical" evidence="7">
    <location>
        <begin position="103"/>
        <end position="121"/>
    </location>
</feature>
<dbReference type="Pfam" id="PF07690">
    <property type="entry name" value="MFS_1"/>
    <property type="match status" value="1"/>
</dbReference>
<feature type="compositionally biased region" description="Basic and acidic residues" evidence="6">
    <location>
        <begin position="1"/>
        <end position="15"/>
    </location>
</feature>
<evidence type="ECO:0000256" key="1">
    <source>
        <dbReference type="ARBA" id="ARBA00004141"/>
    </source>
</evidence>
<dbReference type="OMA" id="MNTIANC"/>
<evidence type="ECO:0000313" key="9">
    <source>
        <dbReference type="EMBL" id="KIV91861.1"/>
    </source>
</evidence>
<gene>
    <name evidence="9" type="ORF">PV10_06352</name>
</gene>
<feature type="transmembrane region" description="Helical" evidence="7">
    <location>
        <begin position="301"/>
        <end position="325"/>
    </location>
</feature>
<reference evidence="9 10" key="1">
    <citation type="submission" date="2015-01" db="EMBL/GenBank/DDBJ databases">
        <title>The Genome Sequence of Exophiala mesophila CBS40295.</title>
        <authorList>
            <consortium name="The Broad Institute Genomics Platform"/>
            <person name="Cuomo C."/>
            <person name="de Hoog S."/>
            <person name="Gorbushina A."/>
            <person name="Stielow B."/>
            <person name="Teixiera M."/>
            <person name="Abouelleil A."/>
            <person name="Chapman S.B."/>
            <person name="Priest M."/>
            <person name="Young S.K."/>
            <person name="Wortman J."/>
            <person name="Nusbaum C."/>
            <person name="Birren B."/>
        </authorList>
    </citation>
    <scope>NUCLEOTIDE SEQUENCE [LARGE SCALE GENOMIC DNA]</scope>
    <source>
        <strain evidence="9 10">CBS 40295</strain>
    </source>
</reference>
<feature type="transmembrane region" description="Helical" evidence="7">
    <location>
        <begin position="368"/>
        <end position="387"/>
    </location>
</feature>
<sequence>MPANADRKHSDKDGADGELVSPQTSQISHLEEKGQNIPVVDNTDQDDEFSYTEQRKIVHRIDRRLIIVLGLMYCVSLIDRGNMPNAAIAGMHDDLGTNIGYRYSIATLVFFATYTLFQPPATVVTRKLGPRNFLPALCVAWGVVMIGFGFIQDWVVLIPLRLLLGLFEAGFFPGCFYLISTYYTRFDMQKRYACFYLVGTLCNGLSGVLAYGLQQMDGLANYRGWRWIFIIEGILTVIAGCIGYIYVVDFPDQIAKKPAWGFLSVKEAEFLLRRINRDRNDADPEPFSLKVYVAGGKDWKVWSFALVFFCLTTSAYAISFFLPIILRENMGFNISEAQYLSAPPYGLACIVMYTMAWVGDRYRIRGPLLFVNCLFGLIGAPLLGWATQPGVRYFGTFLICASAQGGIPTCMAYQATNVRGHWKRAFSSATLIGAGGVGGVAGSLIFRSVDRPHYRPGVYGCIACNVLVVILVVVNSIYFRHENKKADRGEKILEGDPNFRYTI</sequence>
<evidence type="ECO:0000259" key="8">
    <source>
        <dbReference type="PROSITE" id="PS50850"/>
    </source>
</evidence>
<feature type="transmembrane region" description="Helical" evidence="7">
    <location>
        <begin position="225"/>
        <end position="247"/>
    </location>
</feature>
<dbReference type="PROSITE" id="PS50850">
    <property type="entry name" value="MFS"/>
    <property type="match status" value="1"/>
</dbReference>
<keyword evidence="2" id="KW-0813">Transport</keyword>
<feature type="transmembrane region" description="Helical" evidence="7">
    <location>
        <begin position="457"/>
        <end position="479"/>
    </location>
</feature>
<proteinExistence type="predicted"/>
<dbReference type="RefSeq" id="XP_016223435.1">
    <property type="nucleotide sequence ID" value="XM_016371142.1"/>
</dbReference>
<feature type="transmembrane region" description="Helical" evidence="7">
    <location>
        <begin position="337"/>
        <end position="356"/>
    </location>
</feature>
<dbReference type="PANTHER" id="PTHR43791:SF47">
    <property type="entry name" value="MAJOR FACILITATOR SUPERFAMILY (MFS) PROFILE DOMAIN-CONTAINING PROTEIN-RELATED"/>
    <property type="match status" value="1"/>
</dbReference>
<dbReference type="Gene3D" id="1.20.1250.20">
    <property type="entry name" value="MFS general substrate transporter like domains"/>
    <property type="match status" value="2"/>
</dbReference>
<dbReference type="Proteomes" id="UP000054302">
    <property type="component" value="Unassembled WGS sequence"/>
</dbReference>
<feature type="domain" description="Major facilitator superfamily (MFS) profile" evidence="8">
    <location>
        <begin position="65"/>
        <end position="484"/>
    </location>
</feature>
<feature type="transmembrane region" description="Helical" evidence="7">
    <location>
        <begin position="425"/>
        <end position="445"/>
    </location>
</feature>
<dbReference type="VEuPathDB" id="FungiDB:PV10_06352"/>
<dbReference type="GO" id="GO:0016020">
    <property type="term" value="C:membrane"/>
    <property type="evidence" value="ECO:0007669"/>
    <property type="project" value="UniProtKB-SubCell"/>
</dbReference>
<keyword evidence="5 7" id="KW-0472">Membrane</keyword>
<dbReference type="InterPro" id="IPR011701">
    <property type="entry name" value="MFS"/>
</dbReference>
<evidence type="ECO:0000256" key="3">
    <source>
        <dbReference type="ARBA" id="ARBA00022692"/>
    </source>
</evidence>
<keyword evidence="10" id="KW-1185">Reference proteome</keyword>
<evidence type="ECO:0000313" key="10">
    <source>
        <dbReference type="Proteomes" id="UP000054302"/>
    </source>
</evidence>
<feature type="transmembrane region" description="Helical" evidence="7">
    <location>
        <begin position="133"/>
        <end position="152"/>
    </location>
</feature>
<dbReference type="FunFam" id="1.20.1250.20:FF:000013">
    <property type="entry name" value="MFS general substrate transporter"/>
    <property type="match status" value="1"/>
</dbReference>
<dbReference type="InterPro" id="IPR020846">
    <property type="entry name" value="MFS_dom"/>
</dbReference>
<dbReference type="FunFam" id="1.20.1250.20:FF:000018">
    <property type="entry name" value="MFS transporter permease"/>
    <property type="match status" value="1"/>
</dbReference>
<dbReference type="GeneID" id="27324197"/>
<dbReference type="AlphaFoldDB" id="A0A0D1XUH6"/>
<accession>A0A0D1XUH6</accession>